<feature type="region of interest" description="Disordered" evidence="3">
    <location>
        <begin position="123"/>
        <end position="247"/>
    </location>
</feature>
<evidence type="ECO:0000256" key="1">
    <source>
        <dbReference type="ARBA" id="ARBA00000707"/>
    </source>
</evidence>
<gene>
    <name evidence="5" type="ORF">ODALV1_LOCUS14914</name>
</gene>
<feature type="compositionally biased region" description="Polar residues" evidence="3">
    <location>
        <begin position="549"/>
        <end position="577"/>
    </location>
</feature>
<comment type="catalytic activity">
    <reaction evidence="1">
        <text>Thiol-dependent hydrolysis of ester, thioester, amide, peptide and isopeptide bonds formed by the C-terminal Gly of ubiquitin (a 76-residue protein attached to proteins as an intracellular targeting signal).</text>
        <dbReference type="EC" id="3.4.19.12"/>
    </reaction>
</comment>
<feature type="region of interest" description="Disordered" evidence="3">
    <location>
        <begin position="1"/>
        <end position="98"/>
    </location>
</feature>
<dbReference type="InterPro" id="IPR038765">
    <property type="entry name" value="Papain-like_cys_pep_sf"/>
</dbReference>
<dbReference type="InterPro" id="IPR050185">
    <property type="entry name" value="Ub_carboxyl-term_hydrolase"/>
</dbReference>
<dbReference type="EC" id="3.4.19.12" evidence="2"/>
<dbReference type="PANTHER" id="PTHR21646">
    <property type="entry name" value="UBIQUITIN CARBOXYL-TERMINAL HYDROLASE"/>
    <property type="match status" value="1"/>
</dbReference>
<feature type="region of interest" description="Disordered" evidence="3">
    <location>
        <begin position="627"/>
        <end position="722"/>
    </location>
</feature>
<evidence type="ECO:0000256" key="3">
    <source>
        <dbReference type="SAM" id="MobiDB-lite"/>
    </source>
</evidence>
<feature type="compositionally biased region" description="Low complexity" evidence="3">
    <location>
        <begin position="442"/>
        <end position="456"/>
    </location>
</feature>
<comment type="caution">
    <text evidence="5">The sequence shown here is derived from an EMBL/GenBank/DDBJ whole genome shotgun (WGS) entry which is preliminary data.</text>
</comment>
<evidence type="ECO:0000313" key="5">
    <source>
        <dbReference type="EMBL" id="CAL8111304.1"/>
    </source>
</evidence>
<dbReference type="PROSITE" id="PS50235">
    <property type="entry name" value="USP_3"/>
    <property type="match status" value="1"/>
</dbReference>
<feature type="compositionally biased region" description="Low complexity" evidence="3">
    <location>
        <begin position="227"/>
        <end position="247"/>
    </location>
</feature>
<dbReference type="Pfam" id="PF00443">
    <property type="entry name" value="UCH"/>
    <property type="match status" value="1"/>
</dbReference>
<feature type="domain" description="USP" evidence="4">
    <location>
        <begin position="941"/>
        <end position="1272"/>
    </location>
</feature>
<feature type="compositionally biased region" description="Polar residues" evidence="3">
    <location>
        <begin position="799"/>
        <end position="816"/>
    </location>
</feature>
<feature type="compositionally biased region" description="Low complexity" evidence="3">
    <location>
        <begin position="173"/>
        <end position="185"/>
    </location>
</feature>
<dbReference type="InterPro" id="IPR028889">
    <property type="entry name" value="USP"/>
</dbReference>
<feature type="compositionally biased region" description="Polar residues" evidence="3">
    <location>
        <begin position="650"/>
        <end position="671"/>
    </location>
</feature>
<accession>A0ABP1QVK9</accession>
<feature type="compositionally biased region" description="Basic and acidic residues" evidence="3">
    <location>
        <begin position="7"/>
        <end position="17"/>
    </location>
</feature>
<dbReference type="InterPro" id="IPR001394">
    <property type="entry name" value="Peptidase_C19_UCH"/>
</dbReference>
<feature type="region of interest" description="Disordered" evidence="3">
    <location>
        <begin position="906"/>
        <end position="936"/>
    </location>
</feature>
<feature type="region of interest" description="Disordered" evidence="3">
    <location>
        <begin position="492"/>
        <end position="588"/>
    </location>
</feature>
<feature type="compositionally biased region" description="Polar residues" evidence="3">
    <location>
        <begin position="834"/>
        <end position="860"/>
    </location>
</feature>
<feature type="region of interest" description="Disordered" evidence="3">
    <location>
        <begin position="352"/>
        <end position="388"/>
    </location>
</feature>
<dbReference type="EMBL" id="CAXLJM020000046">
    <property type="protein sequence ID" value="CAL8111304.1"/>
    <property type="molecule type" value="Genomic_DNA"/>
</dbReference>
<feature type="compositionally biased region" description="Polar residues" evidence="3">
    <location>
        <begin position="358"/>
        <end position="367"/>
    </location>
</feature>
<proteinExistence type="predicted"/>
<feature type="compositionally biased region" description="Polar residues" evidence="3">
    <location>
        <begin position="692"/>
        <end position="722"/>
    </location>
</feature>
<dbReference type="Proteomes" id="UP001642540">
    <property type="component" value="Unassembled WGS sequence"/>
</dbReference>
<dbReference type="InterPro" id="IPR018200">
    <property type="entry name" value="USP_CS"/>
</dbReference>
<keyword evidence="6" id="KW-1185">Reference proteome</keyword>
<sequence length="1272" mass="136711">MPVPDSYSRRYGREETSTYRSSYSTGGGTRSSYLSSYTSKQSTSLPPRPPLYSSDTYRKYGDSSSVTSRFLTSSSSSSRIRDYGTTAGAGGSSYRSSVSPVRATTSALRSSIADRIKAMEIDGKDDDMPVRSYTSRYSSLRNRDPVSSSLSGTRTYTSAYAPRDRSNSREYGTSPLSTSSSILSNSRERDTSLTRVSTENAKKRSSPSPTANSGSRKDSVGAVVNGTSTSEVNNTSSTSSSTSESATCASKGVATLVATSTTTNTKKPLVTTSCTTTTKDSDTTTVVNTVDNHDDVDVVDATTVIVSDSSCAYNQCARDLENNDVDCSLTSAPGNKESSLVSDDVTTNNVISHDEVTPKSNKSSSKSLGMVMMNKGNSSDDNGGKKDSNGVVVMVVQDRNIKSKVKSVPSSSSSALKDTVIGAPGSSSVVVDTSGGGGGDQALGTSSSTSASDTAFSSSTSIKVMEKDSNGNPIPMDTKALVDVVQDAIGTKNKYGKGSDEPRSTTSTTVRVTAASRGITRRRLESDSNANNLVETPPPGATNGHSEESCPQQNGDDSNKVSIQVNREPSPYESFTISKPRRSSAASANSAAAAATVAASMQNNTSPSSSPRSSASRVIYHTIKVEESKITKSPSPEPISFTVKAPPPSTSRSAGDSKQGEITKSSSTSQAPVAAETSADFKVSLPRRRSSTVKASDLPSSSTSAVTPSNENRHSNGNLDPTEAQELSNKLKMNSHLRQTESPSKSVVMSNNVRMHRKSGSPADRTVTNHRTSLRNEEDSSSSVEDEQSDHDKPLKPASNRSTPTRSIGTGTSPGINSIRKSKSKSPSPRLAVGNSTQNSVGNSSPGVSKYLNSEGSDNVNGFEMGGPHTSKFAYPSQVAETSSTLAANRNDRKSRYAHLTGASSAIASDSSDNDSDAFSSSPQLGGRFRSRDGNERAGLTGLRNIGNTCFMNTVLQCLSNTKPLLEYMNRENYQQDINTTTSGMKGCLIRAFAEVIQELWREQRVVDTSAFKDQIQKFAPRFMGYSQQDAQEFLRYLLEGLHEDVNRVTSKPTPILTDIDDSLSDSQKATEAWKRYLRYEDSRIMDIFVGQLRSTLKCTVCGNCSVTFDPFWDLSLPIPARTASTRLAQCFELFTKEEVLDGDEKPTCSKCQCRRKCTKSFSIQKFPRILVIHLKRFSPTERYRGKLSTLVESPISSLDLSPFAANRGQPLTYNLYGVANHSGSTYSGHYIAYCKHPYTGEWHSYNDSRVSPISTHQVVSTEGYVLFYEQA</sequence>
<feature type="compositionally biased region" description="Low complexity" evidence="3">
    <location>
        <begin position="63"/>
        <end position="78"/>
    </location>
</feature>
<feature type="compositionally biased region" description="Polar residues" evidence="3">
    <location>
        <begin position="734"/>
        <end position="753"/>
    </location>
</feature>
<protein>
    <recommendedName>
        <fullName evidence="2">ubiquitinyl hydrolase 1</fullName>
        <ecNumber evidence="2">3.4.19.12</ecNumber>
    </recommendedName>
</protein>
<dbReference type="Gene3D" id="3.90.70.10">
    <property type="entry name" value="Cysteine proteinases"/>
    <property type="match status" value="1"/>
</dbReference>
<evidence type="ECO:0000256" key="2">
    <source>
        <dbReference type="ARBA" id="ARBA00012759"/>
    </source>
</evidence>
<organism evidence="5 6">
    <name type="scientific">Orchesella dallaii</name>
    <dbReference type="NCBI Taxonomy" id="48710"/>
    <lineage>
        <taxon>Eukaryota</taxon>
        <taxon>Metazoa</taxon>
        <taxon>Ecdysozoa</taxon>
        <taxon>Arthropoda</taxon>
        <taxon>Hexapoda</taxon>
        <taxon>Collembola</taxon>
        <taxon>Entomobryomorpha</taxon>
        <taxon>Entomobryoidea</taxon>
        <taxon>Orchesellidae</taxon>
        <taxon>Orchesellinae</taxon>
        <taxon>Orchesella</taxon>
    </lineage>
</organism>
<feature type="compositionally biased region" description="Polar residues" evidence="3">
    <location>
        <begin position="132"/>
        <end position="158"/>
    </location>
</feature>
<dbReference type="SUPFAM" id="SSF54001">
    <property type="entry name" value="Cysteine proteinases"/>
    <property type="match status" value="1"/>
</dbReference>
<dbReference type="CDD" id="cd02674">
    <property type="entry name" value="Peptidase_C19R"/>
    <property type="match status" value="1"/>
</dbReference>
<dbReference type="PROSITE" id="PS00973">
    <property type="entry name" value="USP_2"/>
    <property type="match status" value="1"/>
</dbReference>
<feature type="region of interest" description="Disordered" evidence="3">
    <location>
        <begin position="403"/>
        <end position="456"/>
    </location>
</feature>
<reference evidence="5 6" key="1">
    <citation type="submission" date="2024-08" db="EMBL/GenBank/DDBJ databases">
        <authorList>
            <person name="Cucini C."/>
            <person name="Frati F."/>
        </authorList>
    </citation>
    <scope>NUCLEOTIDE SEQUENCE [LARGE SCALE GENOMIC DNA]</scope>
</reference>
<feature type="compositionally biased region" description="Low complexity" evidence="3">
    <location>
        <begin position="18"/>
        <end position="44"/>
    </location>
</feature>
<dbReference type="PANTHER" id="PTHR21646:SF23">
    <property type="entry name" value="UBIQUITIN CARBOXYL-TERMINAL HYDROLASE USP2"/>
    <property type="match status" value="1"/>
</dbReference>
<feature type="compositionally biased region" description="Low complexity" evidence="3">
    <location>
        <begin position="906"/>
        <end position="922"/>
    </location>
</feature>
<feature type="compositionally biased region" description="Low complexity" evidence="3">
    <location>
        <begin position="504"/>
        <end position="517"/>
    </location>
</feature>
<evidence type="ECO:0000313" key="6">
    <source>
        <dbReference type="Proteomes" id="UP001642540"/>
    </source>
</evidence>
<feature type="region of interest" description="Disordered" evidence="3">
    <location>
        <begin position="734"/>
        <end position="869"/>
    </location>
</feature>
<evidence type="ECO:0000259" key="4">
    <source>
        <dbReference type="PROSITE" id="PS50235"/>
    </source>
</evidence>
<name>A0ABP1QVK9_9HEXA</name>